<dbReference type="NCBIfam" id="TIGR03083">
    <property type="entry name" value="maleylpyruvate isomerase family mycothiol-dependent enzyme"/>
    <property type="match status" value="1"/>
</dbReference>
<evidence type="ECO:0000259" key="2">
    <source>
        <dbReference type="Pfam" id="PF11716"/>
    </source>
</evidence>
<evidence type="ECO:0000259" key="1">
    <source>
        <dbReference type="Pfam" id="PF07398"/>
    </source>
</evidence>
<dbReference type="InterPro" id="IPR034660">
    <property type="entry name" value="DinB/YfiT-like"/>
</dbReference>
<dbReference type="RefSeq" id="WP_371944472.1">
    <property type="nucleotide sequence ID" value="NZ_JAXCEH010000023.1"/>
</dbReference>
<dbReference type="Gene3D" id="1.20.120.450">
    <property type="entry name" value="dinb family like domain"/>
    <property type="match status" value="1"/>
</dbReference>
<proteinExistence type="predicted"/>
<name>A0ABV4R4B0_9ACTN</name>
<dbReference type="InterPro" id="IPR010872">
    <property type="entry name" value="MDMPI_C-term_domain"/>
</dbReference>
<accession>A0ABV4R4B0</accession>
<protein>
    <submittedName>
        <fullName evidence="3">Maleylpyruvate isomerase family mycothiol-dependent enzyme</fullName>
    </submittedName>
</protein>
<comment type="caution">
    <text evidence="3">The sequence shown here is derived from an EMBL/GenBank/DDBJ whole genome shotgun (WGS) entry which is preliminary data.</text>
</comment>
<keyword evidence="3" id="KW-0413">Isomerase</keyword>
<dbReference type="EMBL" id="JAXCEH010000023">
    <property type="protein sequence ID" value="MFA1557732.1"/>
    <property type="molecule type" value="Genomic_DNA"/>
</dbReference>
<dbReference type="GO" id="GO:0016853">
    <property type="term" value="F:isomerase activity"/>
    <property type="evidence" value="ECO:0007669"/>
    <property type="project" value="UniProtKB-KW"/>
</dbReference>
<sequence>MEHERLCDEIVTQTELLTSSIRDGDMTAPVPSCPGWNVGQLLRHLGGGQRWAEEIVRTRAAAPPPDDHFRDLSGYADENAAVVGPWLRDGAGRLAATLRQTGPDADVWTPVPGRTASFYARRFAHETLIHRADAMLALGREFTVADDVAADALDEWMELGSLPMMLDLKPEQRDLLGPGRSVHLHATDTPAEWLVDLTGDVIAWRRVHEKAAVAVRGTLTELLLLVYRRRPVGGLEVFGDAQLLDFWLERVGFG</sequence>
<dbReference type="InterPro" id="IPR017517">
    <property type="entry name" value="Maleyloyr_isom"/>
</dbReference>
<dbReference type="PANTHER" id="PTHR40758">
    <property type="entry name" value="CONSERVED PROTEIN"/>
    <property type="match status" value="1"/>
</dbReference>
<dbReference type="Pfam" id="PF07398">
    <property type="entry name" value="MDMPI_C"/>
    <property type="match status" value="1"/>
</dbReference>
<dbReference type="Pfam" id="PF11716">
    <property type="entry name" value="MDMPI_N"/>
    <property type="match status" value="1"/>
</dbReference>
<reference evidence="3 4" key="1">
    <citation type="submission" date="2023-11" db="EMBL/GenBank/DDBJ databases">
        <title>Actinomadura monticuli sp. nov., isolated from volcanic ash.</title>
        <authorList>
            <person name="Lee S.D."/>
            <person name="Yang H."/>
            <person name="Kim I.S."/>
        </authorList>
    </citation>
    <scope>NUCLEOTIDE SEQUENCE [LARGE SCALE GENOMIC DNA]</scope>
    <source>
        <strain evidence="3 4">DSM 45346</strain>
    </source>
</reference>
<feature type="domain" description="Mycothiol-dependent maleylpyruvate isomerase metal-binding" evidence="2">
    <location>
        <begin position="9"/>
        <end position="134"/>
    </location>
</feature>
<dbReference type="InterPro" id="IPR024344">
    <property type="entry name" value="MDMPI_metal-binding"/>
</dbReference>
<dbReference type="PANTHER" id="PTHR40758:SF1">
    <property type="entry name" value="CONSERVED PROTEIN"/>
    <property type="match status" value="1"/>
</dbReference>
<dbReference type="SUPFAM" id="SSF109854">
    <property type="entry name" value="DinB/YfiT-like putative metalloenzymes"/>
    <property type="match status" value="1"/>
</dbReference>
<evidence type="ECO:0000313" key="3">
    <source>
        <dbReference type="EMBL" id="MFA1557732.1"/>
    </source>
</evidence>
<gene>
    <name evidence="3" type="ORF">SM436_28960</name>
</gene>
<feature type="domain" description="MDMPI C-terminal" evidence="1">
    <location>
        <begin position="148"/>
        <end position="245"/>
    </location>
</feature>
<organism evidence="3 4">
    <name type="scientific">Actinomadura chokoriensis</name>
    <dbReference type="NCBI Taxonomy" id="454156"/>
    <lineage>
        <taxon>Bacteria</taxon>
        <taxon>Bacillati</taxon>
        <taxon>Actinomycetota</taxon>
        <taxon>Actinomycetes</taxon>
        <taxon>Streptosporangiales</taxon>
        <taxon>Thermomonosporaceae</taxon>
        <taxon>Actinomadura</taxon>
    </lineage>
</organism>
<keyword evidence="4" id="KW-1185">Reference proteome</keyword>
<evidence type="ECO:0000313" key="4">
    <source>
        <dbReference type="Proteomes" id="UP001569904"/>
    </source>
</evidence>
<dbReference type="Proteomes" id="UP001569904">
    <property type="component" value="Unassembled WGS sequence"/>
</dbReference>